<proteinExistence type="predicted"/>
<reference evidence="1 2" key="1">
    <citation type="submission" date="2017-07" db="EMBL/GenBank/DDBJ databases">
        <title>Analysis of two Campylobacter avium genomes and identification of a novel hippuricase gene.</title>
        <authorList>
            <person name="Miller W.G."/>
            <person name="Chapman M.H."/>
            <person name="Yee E."/>
            <person name="Revez J."/>
            <person name="Bono J.L."/>
            <person name="Rossi M."/>
        </authorList>
    </citation>
    <scope>NUCLEOTIDE SEQUENCE [LARGE SCALE GENOMIC DNA]</scope>
    <source>
        <strain evidence="1 2">LMG 24591</strain>
    </source>
</reference>
<dbReference type="RefSeq" id="WP_094324724.1">
    <property type="nucleotide sequence ID" value="NZ_CP022347.1"/>
</dbReference>
<gene>
    <name evidence="1" type="ORF">CAV_0264</name>
</gene>
<evidence type="ECO:0000313" key="2">
    <source>
        <dbReference type="Proteomes" id="UP000201169"/>
    </source>
</evidence>
<protein>
    <submittedName>
        <fullName evidence="1">Uncharacterized protein</fullName>
    </submittedName>
</protein>
<dbReference type="AlphaFoldDB" id="A0A222MVL2"/>
<accession>A0A222MVL2</accession>
<name>A0A222MVL2_9BACT</name>
<keyword evidence="2" id="KW-1185">Reference proteome</keyword>
<dbReference type="KEGG" id="cavi:CAV_0264"/>
<dbReference type="Proteomes" id="UP000201169">
    <property type="component" value="Chromosome"/>
</dbReference>
<sequence>MDKERVIENLNHIFKMRKEFYEFFDNSMPKIANTDVFDFKNSKPLNAQEVYTLFNKYDYALRKLLPSVYKAYEIDMEKDLSKDF</sequence>
<dbReference type="EMBL" id="CP022347">
    <property type="protein sequence ID" value="ASQ29935.1"/>
    <property type="molecule type" value="Genomic_DNA"/>
</dbReference>
<organism evidence="1 2">
    <name type="scientific">Campylobacter avium LMG 24591</name>
    <dbReference type="NCBI Taxonomy" id="522484"/>
    <lineage>
        <taxon>Bacteria</taxon>
        <taxon>Pseudomonadati</taxon>
        <taxon>Campylobacterota</taxon>
        <taxon>Epsilonproteobacteria</taxon>
        <taxon>Campylobacterales</taxon>
        <taxon>Campylobacteraceae</taxon>
        <taxon>Campylobacter</taxon>
    </lineage>
</organism>
<dbReference type="OrthoDB" id="5339940at2"/>
<dbReference type="InterPro" id="IPR049887">
    <property type="entry name" value="CmeU-like"/>
</dbReference>
<dbReference type="NCBIfam" id="NF041329">
    <property type="entry name" value="CmeU"/>
    <property type="match status" value="1"/>
</dbReference>
<evidence type="ECO:0000313" key="1">
    <source>
        <dbReference type="EMBL" id="ASQ29935.1"/>
    </source>
</evidence>